<proteinExistence type="predicted"/>
<keyword evidence="1" id="KW-0472">Membrane</keyword>
<dbReference type="InterPro" id="IPR010690">
    <property type="entry name" value="YqfD"/>
</dbReference>
<dbReference type="Pfam" id="PF06898">
    <property type="entry name" value="YqfD"/>
    <property type="match status" value="1"/>
</dbReference>
<dbReference type="EMBL" id="CACRTG010000046">
    <property type="protein sequence ID" value="VYT40349.1"/>
    <property type="molecule type" value="Genomic_DNA"/>
</dbReference>
<dbReference type="AlphaFoldDB" id="A0A6N2WCF0"/>
<reference evidence="2" key="1">
    <citation type="submission" date="2019-11" db="EMBL/GenBank/DDBJ databases">
        <authorList>
            <person name="Feng L."/>
        </authorList>
    </citation>
    <scope>NUCLEOTIDE SEQUENCE</scope>
    <source>
        <strain evidence="2">CnexileLFYP112</strain>
    </source>
</reference>
<organism evidence="2">
    <name type="scientific">[Clostridium] nexile</name>
    <dbReference type="NCBI Taxonomy" id="29361"/>
    <lineage>
        <taxon>Bacteria</taxon>
        <taxon>Bacillati</taxon>
        <taxon>Bacillota</taxon>
        <taxon>Clostridia</taxon>
        <taxon>Lachnospirales</taxon>
        <taxon>Lachnospiraceae</taxon>
        <taxon>Tyzzerella</taxon>
    </lineage>
</organism>
<accession>A0A6N2WCF0</accession>
<name>A0A6N2WCF0_9FIRM</name>
<feature type="transmembrane region" description="Helical" evidence="1">
    <location>
        <begin position="89"/>
        <end position="109"/>
    </location>
</feature>
<protein>
    <submittedName>
        <fullName evidence="2">Stage IV sporulation protein YqfD</fullName>
    </submittedName>
</protein>
<evidence type="ECO:0000256" key="1">
    <source>
        <dbReference type="SAM" id="Phobius"/>
    </source>
</evidence>
<evidence type="ECO:0000313" key="2">
    <source>
        <dbReference type="EMBL" id="VYT40349.1"/>
    </source>
</evidence>
<keyword evidence="1" id="KW-1133">Transmembrane helix</keyword>
<keyword evidence="1" id="KW-0812">Transmembrane</keyword>
<gene>
    <name evidence="2" type="ORF">CNLFYP112_00933</name>
</gene>
<sequence length="402" mass="47508">MLNTIIRYIQGYLLIQVTGYSQERFLNLCSRKQIYLWGLEPKENSYEMFITIRGFRKLKPILKKTRTKVTILNRLGLPFFFHKYRKRKVFFFGILFCVIFIYVMSLFVWNIHIEGNFTRTDEVILEFLESKHIEHGMLKKKVNCERIVKDIRKEFDDIVWVSAYVTGTRLMIQVKENTDTFPMEAAKEEPPNDIVAEKDGRITSIVTRNGVPLVKPGDEVKKGDILVSGKVEVKNDAGEVVNYHYQNADADIEAETTLEYENEHRFSHSEKKYTDAKKKAFYIKIGNYFGIFGGWKNHYQEAEIYTSEWRLKIGEHFYIPISFGVKEIRQYESKEKVYTQEEMRILLSEEFQLFCKELEEKKIEILQKDVKIYLQENGAKAKGTLRIQEKIGQHNETEKIDF</sequence>